<dbReference type="STRING" id="1391653.AKJ08_1742"/>
<dbReference type="InterPro" id="IPR011250">
    <property type="entry name" value="OMP/PagP_B-barrel"/>
</dbReference>
<accession>A0A0K1PCV6</accession>
<proteinExistence type="predicted"/>
<protein>
    <recommendedName>
        <fullName evidence="3">Outer membrane protein beta-barrel domain-containing protein</fullName>
    </recommendedName>
</protein>
<gene>
    <name evidence="4" type="ORF">AKJ08_1742</name>
</gene>
<evidence type="ECO:0000256" key="2">
    <source>
        <dbReference type="SAM" id="SignalP"/>
    </source>
</evidence>
<evidence type="ECO:0000259" key="3">
    <source>
        <dbReference type="Pfam" id="PF13505"/>
    </source>
</evidence>
<dbReference type="EMBL" id="CP012332">
    <property type="protein sequence ID" value="AKU91355.1"/>
    <property type="molecule type" value="Genomic_DNA"/>
</dbReference>
<dbReference type="InterPro" id="IPR027385">
    <property type="entry name" value="Beta-barrel_OMP"/>
</dbReference>
<dbReference type="Pfam" id="PF13505">
    <property type="entry name" value="OMP_b-brl"/>
    <property type="match status" value="1"/>
</dbReference>
<dbReference type="KEGG" id="vin:AKJ08_1742"/>
<evidence type="ECO:0000313" key="5">
    <source>
        <dbReference type="Proteomes" id="UP000055590"/>
    </source>
</evidence>
<name>A0A0K1PCV6_9BACT</name>
<reference evidence="4 5" key="1">
    <citation type="submission" date="2015-08" db="EMBL/GenBank/DDBJ databases">
        <authorList>
            <person name="Babu N.S."/>
            <person name="Beckwith C.J."/>
            <person name="Beseler K.G."/>
            <person name="Brison A."/>
            <person name="Carone J.V."/>
            <person name="Caskin T.P."/>
            <person name="Diamond M."/>
            <person name="Durham M.E."/>
            <person name="Foxe J.M."/>
            <person name="Go M."/>
            <person name="Henderson B.A."/>
            <person name="Jones I.B."/>
            <person name="McGettigan J.A."/>
            <person name="Micheletti S.J."/>
            <person name="Nasrallah M.E."/>
            <person name="Ortiz D."/>
            <person name="Piller C.R."/>
            <person name="Privatt S.R."/>
            <person name="Schneider S.L."/>
            <person name="Sharp S."/>
            <person name="Smith T.C."/>
            <person name="Stanton J.D."/>
            <person name="Ullery H.E."/>
            <person name="Wilson R.J."/>
            <person name="Serrano M.G."/>
            <person name="Buck G."/>
            <person name="Lee V."/>
            <person name="Wang Y."/>
            <person name="Carvalho R."/>
            <person name="Voegtly L."/>
            <person name="Shi R."/>
            <person name="Duckworth R."/>
            <person name="Johnson A."/>
            <person name="Loviza R."/>
            <person name="Walstead R."/>
            <person name="Shah Z."/>
            <person name="Kiflezghi M."/>
            <person name="Wade K."/>
            <person name="Ball S.L."/>
            <person name="Bradley K.W."/>
            <person name="Asai D.J."/>
            <person name="Bowman C.A."/>
            <person name="Russell D.A."/>
            <person name="Pope W.H."/>
            <person name="Jacobs-Sera D."/>
            <person name="Hendrix R.W."/>
            <person name="Hatfull G.F."/>
        </authorList>
    </citation>
    <scope>NUCLEOTIDE SEQUENCE [LARGE SCALE GENOMIC DNA]</scope>
    <source>
        <strain evidence="4 5">DSM 27710</strain>
    </source>
</reference>
<dbReference type="SUPFAM" id="SSF56925">
    <property type="entry name" value="OMPA-like"/>
    <property type="match status" value="1"/>
</dbReference>
<dbReference type="Proteomes" id="UP000055590">
    <property type="component" value="Chromosome"/>
</dbReference>
<feature type="chain" id="PRO_5005465381" description="Outer membrane protein beta-barrel domain-containing protein" evidence="2">
    <location>
        <begin position="19"/>
        <end position="231"/>
    </location>
</feature>
<dbReference type="AlphaFoldDB" id="A0A0K1PCV6"/>
<sequence length="231" mass="25607">MQVLFAAGLLAVSVPAHASSVFERDRNWIVDLQFGGYSPRVDRELAGATPFKDTFGNKNRVLSQLGLQRLVFKDFGTLGIGANVGYSEFFGHGFISGTDVQSADTTHLQIVPITGFVSYRLDYPAVEWNIPFVPYGRAGIGAWIFWVSNGGGETSDDGKAKGVRWGWTASAGLQFMLDFFDPRLSAEFYREWGVAHTYVYVDWTHSKVTSFGRRGLDLSDDMWSGGIAFEF</sequence>
<dbReference type="NCBIfam" id="NF040596">
    <property type="entry name" value="MXAN_2562_fam"/>
    <property type="match status" value="1"/>
</dbReference>
<organism evidence="4 5">
    <name type="scientific">Vulgatibacter incomptus</name>
    <dbReference type="NCBI Taxonomy" id="1391653"/>
    <lineage>
        <taxon>Bacteria</taxon>
        <taxon>Pseudomonadati</taxon>
        <taxon>Myxococcota</taxon>
        <taxon>Myxococcia</taxon>
        <taxon>Myxococcales</taxon>
        <taxon>Cystobacterineae</taxon>
        <taxon>Vulgatibacteraceae</taxon>
        <taxon>Vulgatibacter</taxon>
    </lineage>
</organism>
<keyword evidence="1 2" id="KW-0732">Signal</keyword>
<evidence type="ECO:0000256" key="1">
    <source>
        <dbReference type="ARBA" id="ARBA00022729"/>
    </source>
</evidence>
<keyword evidence="5" id="KW-1185">Reference proteome</keyword>
<evidence type="ECO:0000313" key="4">
    <source>
        <dbReference type="EMBL" id="AKU91355.1"/>
    </source>
</evidence>
<feature type="domain" description="Outer membrane protein beta-barrel" evidence="3">
    <location>
        <begin position="5"/>
        <end position="231"/>
    </location>
</feature>
<feature type="signal peptide" evidence="2">
    <location>
        <begin position="1"/>
        <end position="18"/>
    </location>
</feature>